<comment type="caution">
    <text evidence="1">The sequence shown here is derived from an EMBL/GenBank/DDBJ whole genome shotgun (WGS) entry which is preliminary data.</text>
</comment>
<dbReference type="AlphaFoldDB" id="A0AAV5A8E2"/>
<dbReference type="Proteomes" id="UP001050691">
    <property type="component" value="Unassembled WGS sequence"/>
</dbReference>
<gene>
    <name evidence="1" type="ORF">Clacol_005117</name>
</gene>
<organism evidence="1 2">
    <name type="scientific">Clathrus columnatus</name>
    <dbReference type="NCBI Taxonomy" id="1419009"/>
    <lineage>
        <taxon>Eukaryota</taxon>
        <taxon>Fungi</taxon>
        <taxon>Dikarya</taxon>
        <taxon>Basidiomycota</taxon>
        <taxon>Agaricomycotina</taxon>
        <taxon>Agaricomycetes</taxon>
        <taxon>Phallomycetidae</taxon>
        <taxon>Phallales</taxon>
        <taxon>Clathraceae</taxon>
        <taxon>Clathrus</taxon>
    </lineage>
</organism>
<keyword evidence="2" id="KW-1185">Reference proteome</keyword>
<evidence type="ECO:0000313" key="2">
    <source>
        <dbReference type="Proteomes" id="UP001050691"/>
    </source>
</evidence>
<protein>
    <submittedName>
        <fullName evidence="1">Uncharacterized protein</fullName>
    </submittedName>
</protein>
<sequence>MSESEKEKSIESVQLVDTGNLLNTIDWSVHSSEMPSNPGLHNPYLAMGTEQLTAKHKLEVTRADKELFETSLSNIEEHLQIIVIDFEERHRKIQSEIQGL</sequence>
<name>A0AAV5A8E2_9AGAM</name>
<proteinExistence type="predicted"/>
<reference evidence="1" key="1">
    <citation type="submission" date="2021-10" db="EMBL/GenBank/DDBJ databases">
        <title>De novo Genome Assembly of Clathrus columnatus (Basidiomycota, Fungi) Using Illumina and Nanopore Sequence Data.</title>
        <authorList>
            <person name="Ogiso-Tanaka E."/>
            <person name="Itagaki H."/>
            <person name="Hosoya T."/>
            <person name="Hosaka K."/>
        </authorList>
    </citation>
    <scope>NUCLEOTIDE SEQUENCE</scope>
    <source>
        <strain evidence="1">MO-923</strain>
    </source>
</reference>
<accession>A0AAV5A8E2</accession>
<dbReference type="EMBL" id="BPWL01000006">
    <property type="protein sequence ID" value="GJJ10889.1"/>
    <property type="molecule type" value="Genomic_DNA"/>
</dbReference>
<evidence type="ECO:0000313" key="1">
    <source>
        <dbReference type="EMBL" id="GJJ10889.1"/>
    </source>
</evidence>